<keyword evidence="1" id="KW-0175">Coiled coil</keyword>
<evidence type="ECO:0000313" key="4">
    <source>
        <dbReference type="Proteomes" id="UP000674318"/>
    </source>
</evidence>
<dbReference type="AlphaFoldDB" id="A0A836LAP3"/>
<sequence length="463" mass="54634">MTDYHLPALMPPRANQPQNAPKDKMNDYALCQKYAAYIAQLRGVLQETTGDLPSGVSAADVEHRIFLIQGTLNEVERQHAEARWRIELRNNQRLLDNYERQMKAEEEAEKRRQDAEKERVAQVEEMRTLQVAYYKDRNDRTDVKAKNCRAYNEELQALTVMKAESREARRIRNFANLEAERRRKQKELHDREEEKQEYARQVRKRQATLDAEKQANHARLAEIHLHEMEAKLCALRESKRSKWSQKKDASRSKSVVVWKKGEAILETQLKDHDCLVDELERRQRDQAMRYAEEKAEQQAYIEQRRMLRAARQERQEENLRKLIDERLTRGTEIVKAAEEKKERADHVKEQQAARYLEARKLLDEDIMHHRLRAQKIQECRTNESLAQNYKRWNQRAARIMADLQKSIAEENSDEELRRAAADGRNRSPMYEDSHTSLNSHQPPSSLSRAFLTDSLPSPEEFAV</sequence>
<feature type="region of interest" description="Disordered" evidence="2">
    <location>
        <begin position="1"/>
        <end position="22"/>
    </location>
</feature>
<feature type="compositionally biased region" description="Polar residues" evidence="2">
    <location>
        <begin position="435"/>
        <end position="447"/>
    </location>
</feature>
<protein>
    <submittedName>
        <fullName evidence="3">Uncharacterized protein</fullName>
    </submittedName>
</protein>
<dbReference type="RefSeq" id="XP_067756033.1">
    <property type="nucleotide sequence ID" value="XM_067899243.1"/>
</dbReference>
<keyword evidence="4" id="KW-1185">Reference proteome</keyword>
<proteinExistence type="predicted"/>
<feature type="coiled-coil region" evidence="1">
    <location>
        <begin position="81"/>
        <end position="125"/>
    </location>
</feature>
<gene>
    <name evidence="3" type="ORF">JKF63_03223</name>
</gene>
<accession>A0A836LAP3</accession>
<reference evidence="3 4" key="1">
    <citation type="submission" date="2021-02" db="EMBL/GenBank/DDBJ databases">
        <title>Porcisia hertigi Genome sequencing and assembly.</title>
        <authorList>
            <person name="Almutairi H."/>
            <person name="Gatherer D."/>
        </authorList>
    </citation>
    <scope>NUCLEOTIDE SEQUENCE [LARGE SCALE GENOMIC DNA]</scope>
    <source>
        <strain evidence="3 4">C119</strain>
    </source>
</reference>
<evidence type="ECO:0000313" key="3">
    <source>
        <dbReference type="EMBL" id="KAG5501410.1"/>
    </source>
</evidence>
<dbReference type="Proteomes" id="UP000674318">
    <property type="component" value="Unassembled WGS sequence"/>
</dbReference>
<name>A0A836LAP3_9TRYP</name>
<dbReference type="KEGG" id="phet:94289320"/>
<feature type="compositionally biased region" description="Basic and acidic residues" evidence="2">
    <location>
        <begin position="414"/>
        <end position="434"/>
    </location>
</feature>
<feature type="coiled-coil region" evidence="1">
    <location>
        <begin position="262"/>
        <end position="296"/>
    </location>
</feature>
<organism evidence="3 4">
    <name type="scientific">Porcisia hertigi</name>
    <dbReference type="NCBI Taxonomy" id="2761500"/>
    <lineage>
        <taxon>Eukaryota</taxon>
        <taxon>Discoba</taxon>
        <taxon>Euglenozoa</taxon>
        <taxon>Kinetoplastea</taxon>
        <taxon>Metakinetoplastina</taxon>
        <taxon>Trypanosomatida</taxon>
        <taxon>Trypanosomatidae</taxon>
        <taxon>Leishmaniinae</taxon>
        <taxon>Porcisia</taxon>
    </lineage>
</organism>
<evidence type="ECO:0000256" key="1">
    <source>
        <dbReference type="SAM" id="Coils"/>
    </source>
</evidence>
<dbReference type="GeneID" id="94289320"/>
<dbReference type="EMBL" id="JAFJZO010000027">
    <property type="protein sequence ID" value="KAG5501410.1"/>
    <property type="molecule type" value="Genomic_DNA"/>
</dbReference>
<feature type="region of interest" description="Disordered" evidence="2">
    <location>
        <begin position="410"/>
        <end position="463"/>
    </location>
</feature>
<evidence type="ECO:0000256" key="2">
    <source>
        <dbReference type="SAM" id="MobiDB-lite"/>
    </source>
</evidence>
<comment type="caution">
    <text evidence="3">The sequence shown here is derived from an EMBL/GenBank/DDBJ whole genome shotgun (WGS) entry which is preliminary data.</text>
</comment>
<dbReference type="OrthoDB" id="273496at2759"/>
<feature type="coiled-coil region" evidence="1">
    <location>
        <begin position="174"/>
        <end position="201"/>
    </location>
</feature>